<proteinExistence type="predicted"/>
<feature type="transmembrane region" description="Helical" evidence="2">
    <location>
        <begin position="77"/>
        <end position="98"/>
    </location>
</feature>
<comment type="caution">
    <text evidence="3">The sequence shown here is derived from an EMBL/GenBank/DDBJ whole genome shotgun (WGS) entry which is preliminary data.</text>
</comment>
<evidence type="ECO:0000313" key="3">
    <source>
        <dbReference type="EMBL" id="NOV96706.1"/>
    </source>
</evidence>
<sequence length="258" mass="26738">MRQPAYQPAAYEQPYQQNTYQQPAPEPQGQPPQSQQYGYTPQQYAYQQAPASPPTGTAQNPASPGTRRGRRLSPGMIAFIAVDAILLVVAIVFAVNVLSGSGASPVDAGDEPDVVASQDAADDEDGDGGADDEAAQGTDPGASMAEFASPSRNISCEIFENQVTCKIAELNQQPAPVEGCDGMTGYVVTLDREGTVALPCVPTGEKPSTAGGGLDALSYGETATGGDFTCTSQEDGMYCQHDPSGQGFSLARAGVGTY</sequence>
<feature type="region of interest" description="Disordered" evidence="1">
    <location>
        <begin position="1"/>
        <end position="69"/>
    </location>
</feature>
<dbReference type="SUPFAM" id="SSF81995">
    <property type="entry name" value="beta-sandwich domain of Sec23/24"/>
    <property type="match status" value="1"/>
</dbReference>
<accession>A0ABX2A537</accession>
<name>A0ABX2A537_9MICO</name>
<dbReference type="Proteomes" id="UP000757540">
    <property type="component" value="Unassembled WGS sequence"/>
</dbReference>
<keyword evidence="2" id="KW-0472">Membrane</keyword>
<feature type="compositionally biased region" description="Low complexity" evidence="1">
    <location>
        <begin position="31"/>
        <end position="50"/>
    </location>
</feature>
<feature type="region of interest" description="Disordered" evidence="1">
    <location>
        <begin position="102"/>
        <end position="144"/>
    </location>
</feature>
<feature type="compositionally biased region" description="Acidic residues" evidence="1">
    <location>
        <begin position="120"/>
        <end position="134"/>
    </location>
</feature>
<feature type="compositionally biased region" description="Low complexity" evidence="1">
    <location>
        <begin position="1"/>
        <end position="23"/>
    </location>
</feature>
<keyword evidence="2" id="KW-1133">Transmembrane helix</keyword>
<gene>
    <name evidence="3" type="ORF">HDG69_001259</name>
</gene>
<evidence type="ECO:0000256" key="1">
    <source>
        <dbReference type="SAM" id="MobiDB-lite"/>
    </source>
</evidence>
<evidence type="ECO:0000256" key="2">
    <source>
        <dbReference type="SAM" id="Phobius"/>
    </source>
</evidence>
<organism evidence="3 4">
    <name type="scientific">Isoptericola halotolerans</name>
    <dbReference type="NCBI Taxonomy" id="300560"/>
    <lineage>
        <taxon>Bacteria</taxon>
        <taxon>Bacillati</taxon>
        <taxon>Actinomycetota</taxon>
        <taxon>Actinomycetes</taxon>
        <taxon>Micrococcales</taxon>
        <taxon>Promicromonosporaceae</taxon>
        <taxon>Isoptericola</taxon>
    </lineage>
</organism>
<evidence type="ECO:0000313" key="4">
    <source>
        <dbReference type="Proteomes" id="UP000757540"/>
    </source>
</evidence>
<reference evidence="3 4" key="1">
    <citation type="submission" date="2020-05" db="EMBL/GenBank/DDBJ databases">
        <title>Genomic Encyclopedia of Type Strains, Phase III (KMG-III): the genomes of soil and plant-associated and newly described type strains.</title>
        <authorList>
            <person name="Whitman W."/>
        </authorList>
    </citation>
    <scope>NUCLEOTIDE SEQUENCE [LARGE SCALE GENOMIC DNA]</scope>
    <source>
        <strain evidence="3 4">KCTC 19046</strain>
    </source>
</reference>
<keyword evidence="2" id="KW-0812">Transmembrane</keyword>
<dbReference type="EMBL" id="JABEZU010000001">
    <property type="protein sequence ID" value="NOV96706.1"/>
    <property type="molecule type" value="Genomic_DNA"/>
</dbReference>
<dbReference type="RefSeq" id="WP_171782850.1">
    <property type="nucleotide sequence ID" value="NZ_BAAAML010000002.1"/>
</dbReference>
<keyword evidence="4" id="KW-1185">Reference proteome</keyword>
<protein>
    <submittedName>
        <fullName evidence="3">Uncharacterized protein</fullName>
    </submittedName>
</protein>